<feature type="transmembrane region" description="Helical" evidence="7">
    <location>
        <begin position="205"/>
        <end position="226"/>
    </location>
</feature>
<dbReference type="NCBIfam" id="TIGR00797">
    <property type="entry name" value="matE"/>
    <property type="match status" value="1"/>
</dbReference>
<evidence type="ECO:0000256" key="1">
    <source>
        <dbReference type="ARBA" id="ARBA00004429"/>
    </source>
</evidence>
<feature type="transmembrane region" description="Helical" evidence="7">
    <location>
        <begin position="105"/>
        <end position="127"/>
    </location>
</feature>
<dbReference type="Pfam" id="PF01554">
    <property type="entry name" value="MatE"/>
    <property type="match status" value="2"/>
</dbReference>
<feature type="transmembrane region" description="Helical" evidence="7">
    <location>
        <begin position="329"/>
        <end position="350"/>
    </location>
</feature>
<keyword evidence="3" id="KW-1003">Cell membrane</keyword>
<dbReference type="PIRSF" id="PIRSF006603">
    <property type="entry name" value="DinF"/>
    <property type="match status" value="1"/>
</dbReference>
<proteinExistence type="predicted"/>
<dbReference type="PANTHER" id="PTHR43549:SF3">
    <property type="entry name" value="MULTIDRUG RESISTANCE PROTEIN YPNP-RELATED"/>
    <property type="match status" value="1"/>
</dbReference>
<keyword evidence="6 7" id="KW-0472">Membrane</keyword>
<dbReference type="InterPro" id="IPR002528">
    <property type="entry name" value="MATE_fam"/>
</dbReference>
<evidence type="ECO:0000256" key="4">
    <source>
        <dbReference type="ARBA" id="ARBA00022692"/>
    </source>
</evidence>
<evidence type="ECO:0000256" key="6">
    <source>
        <dbReference type="ARBA" id="ARBA00023136"/>
    </source>
</evidence>
<dbReference type="InterPro" id="IPR048279">
    <property type="entry name" value="MdtK-like"/>
</dbReference>
<feature type="transmembrane region" description="Helical" evidence="7">
    <location>
        <begin position="27"/>
        <end position="54"/>
    </location>
</feature>
<reference evidence="8 9" key="1">
    <citation type="submission" date="2023-01" db="EMBL/GenBank/DDBJ databases">
        <authorList>
            <person name="Yoon J.-W."/>
        </authorList>
    </citation>
    <scope>NUCLEOTIDE SEQUENCE [LARGE SCALE GENOMIC DNA]</scope>
    <source>
        <strain evidence="8 9">KMU-50</strain>
    </source>
</reference>
<feature type="transmembrane region" description="Helical" evidence="7">
    <location>
        <begin position="247"/>
        <end position="268"/>
    </location>
</feature>
<keyword evidence="4 7" id="KW-0812">Transmembrane</keyword>
<comment type="subcellular location">
    <subcellularLocation>
        <location evidence="1">Cell inner membrane</location>
        <topology evidence="1">Multi-pass membrane protein</topology>
    </subcellularLocation>
</comment>
<accession>A0ABT4VYZ1</accession>
<evidence type="ECO:0000256" key="2">
    <source>
        <dbReference type="ARBA" id="ARBA00022448"/>
    </source>
</evidence>
<feature type="transmembrane region" description="Helical" evidence="7">
    <location>
        <begin position="288"/>
        <end position="308"/>
    </location>
</feature>
<organism evidence="8 9">
    <name type="scientific">Aliiroseovarius salicola</name>
    <dbReference type="NCBI Taxonomy" id="3009082"/>
    <lineage>
        <taxon>Bacteria</taxon>
        <taxon>Pseudomonadati</taxon>
        <taxon>Pseudomonadota</taxon>
        <taxon>Alphaproteobacteria</taxon>
        <taxon>Rhodobacterales</taxon>
        <taxon>Paracoccaceae</taxon>
        <taxon>Aliiroseovarius</taxon>
    </lineage>
</organism>
<feature type="transmembrane region" description="Helical" evidence="7">
    <location>
        <begin position="66"/>
        <end position="93"/>
    </location>
</feature>
<dbReference type="RefSeq" id="WP_271053169.1">
    <property type="nucleotide sequence ID" value="NZ_JAQIIO010000002.1"/>
</dbReference>
<evidence type="ECO:0000313" key="8">
    <source>
        <dbReference type="EMBL" id="MDA5093478.1"/>
    </source>
</evidence>
<keyword evidence="2" id="KW-0813">Transport</keyword>
<gene>
    <name evidence="8" type="ORF">O2N63_05185</name>
</gene>
<feature type="transmembrane region" description="Helical" evidence="7">
    <location>
        <begin position="425"/>
        <end position="443"/>
    </location>
</feature>
<feature type="transmembrane region" description="Helical" evidence="7">
    <location>
        <begin position="362"/>
        <end position="387"/>
    </location>
</feature>
<dbReference type="Proteomes" id="UP001528040">
    <property type="component" value="Unassembled WGS sequence"/>
</dbReference>
<evidence type="ECO:0000256" key="5">
    <source>
        <dbReference type="ARBA" id="ARBA00022989"/>
    </source>
</evidence>
<evidence type="ECO:0000256" key="3">
    <source>
        <dbReference type="ARBA" id="ARBA00022475"/>
    </source>
</evidence>
<protein>
    <submittedName>
        <fullName evidence="8">MATE family efflux transporter</fullName>
    </submittedName>
</protein>
<evidence type="ECO:0000256" key="7">
    <source>
        <dbReference type="SAM" id="Phobius"/>
    </source>
</evidence>
<feature type="transmembrane region" description="Helical" evidence="7">
    <location>
        <begin position="147"/>
        <end position="168"/>
    </location>
</feature>
<dbReference type="InterPro" id="IPR052031">
    <property type="entry name" value="Membrane_Transporter-Flippase"/>
</dbReference>
<sequence length="472" mass="50357">MASDVDKADEGENPQAKFLTGSLMRHITMMALTSSVGLMAIFLVDLVDMIFISWLGRDELAAAVGYAGAILFFTSSFGIGMSIAAGALVARALGEGDPRKARRRAATATLYGAVLGAVFAAIVFVYIRPLAALLGASGVTLDLAEHYLQIILPSLPILIIAMVGGAILRAHGDARRAMMATIAGGAVNAVLDPILIFGLNLDLTGAAMASVAARITIAIMSIWPIYAHHNGLDKPTRAEFRVDFPELMTIAIPAILTQFATPIGQAYVTRSMSSFGEDAVAGMAITGRLVPVAFGVIFALSGAIGPIIGQNYGAGKMDRVRQAFREGMIFTAVVTVVVATILFIFRAPIADLFNAQGIARELVYLFCGPLALMWFFNGAIFVTNAGFNNLGHPFRSTMINWGRQTVGTVPFVLIGAQLWGAPGVMIGWAFGGLVFAVIALILFQRMLNRESCTVATGFTRQRRQLALFNFRR</sequence>
<name>A0ABT4VYZ1_9RHOB</name>
<dbReference type="PANTHER" id="PTHR43549">
    <property type="entry name" value="MULTIDRUG RESISTANCE PROTEIN YPNP-RELATED"/>
    <property type="match status" value="1"/>
</dbReference>
<keyword evidence="5 7" id="KW-1133">Transmembrane helix</keyword>
<evidence type="ECO:0000313" key="9">
    <source>
        <dbReference type="Proteomes" id="UP001528040"/>
    </source>
</evidence>
<dbReference type="EMBL" id="JAQIIO010000002">
    <property type="protein sequence ID" value="MDA5093478.1"/>
    <property type="molecule type" value="Genomic_DNA"/>
</dbReference>
<keyword evidence="9" id="KW-1185">Reference proteome</keyword>
<comment type="caution">
    <text evidence="8">The sequence shown here is derived from an EMBL/GenBank/DDBJ whole genome shotgun (WGS) entry which is preliminary data.</text>
</comment>